<dbReference type="SUPFAM" id="SSF48452">
    <property type="entry name" value="TPR-like"/>
    <property type="match status" value="1"/>
</dbReference>
<dbReference type="InterPro" id="IPR019734">
    <property type="entry name" value="TPR_rpt"/>
</dbReference>
<dbReference type="SMART" id="SM00028">
    <property type="entry name" value="TPR"/>
    <property type="match status" value="5"/>
</dbReference>
<dbReference type="Proteomes" id="UP000202485">
    <property type="component" value="Unassembled WGS sequence"/>
</dbReference>
<dbReference type="AlphaFoldDB" id="A0A238K0T5"/>
<keyword evidence="2" id="KW-0802">TPR repeat</keyword>
<accession>A0A238K0T5</accession>
<evidence type="ECO:0000256" key="2">
    <source>
        <dbReference type="PROSITE-ProRule" id="PRU00339"/>
    </source>
</evidence>
<sequence>MTNQAPNSLKAKAVADLDSGKLPQALKKATLGIKKFPKDADYHAIAGFVLTEMKQYKKSLPHFQEAARLKPDDPQFVENIANALMQTGQIARALAYAEKMAEKMPGNREIVRVIDEITLKGKNWRSIIENATKRLMTDPDNPKLLSTRSRAYGRVGFVDAASADIARAYELDPDNIEIAFRRAVDLHQAGDKKGCTDLLWRVLDKDPYHASALFQLSSMVDAEQAEALLPRVEAAIAKRKHPNSTLEFTLAQLQSKIGGLEAALAQFAVANRVQHDENPYDFEEEERKLRRICALFPDSASVPSSGIEEMPLPIFVIGQPRSGTTLMEMMLSSAPDIAGCGELNLGSDLSAPYSNEKKAFSDAEAAEFAKHFRELMPPIPEGSIAFVDKMPHNYQRVGFLLAAFPNAKIINMLRDPRDVGLSKWIRRFPAGGMRYASNLNSIAHSANMYRRYMQHWDAIFGDRILTVPYEKLVADPETYSKQVAEFCGIEWRESMMHPEENKKQVRTASIDQVRNKISTKSVGGWRQVADYIRPMLDGFDPELWPEYEFD</sequence>
<dbReference type="GO" id="GO:0008476">
    <property type="term" value="F:protein-tyrosine sulfotransferase activity"/>
    <property type="evidence" value="ECO:0007669"/>
    <property type="project" value="InterPro"/>
</dbReference>
<keyword evidence="4" id="KW-1185">Reference proteome</keyword>
<dbReference type="InterPro" id="IPR026634">
    <property type="entry name" value="TPST-like"/>
</dbReference>
<feature type="repeat" description="TPR" evidence="2">
    <location>
        <begin position="40"/>
        <end position="73"/>
    </location>
</feature>
<evidence type="ECO:0000313" key="4">
    <source>
        <dbReference type="Proteomes" id="UP000202485"/>
    </source>
</evidence>
<dbReference type="InterPro" id="IPR011990">
    <property type="entry name" value="TPR-like_helical_dom_sf"/>
</dbReference>
<dbReference type="RefSeq" id="WP_093962622.1">
    <property type="nucleotide sequence ID" value="NZ_FXYG01000001.1"/>
</dbReference>
<name>A0A238K0T5_9RHOB</name>
<dbReference type="PROSITE" id="PS50005">
    <property type="entry name" value="TPR"/>
    <property type="match status" value="1"/>
</dbReference>
<dbReference type="Pfam" id="PF14559">
    <property type="entry name" value="TPR_19"/>
    <property type="match status" value="1"/>
</dbReference>
<dbReference type="PANTHER" id="PTHR12788:SF10">
    <property type="entry name" value="PROTEIN-TYROSINE SULFOTRANSFERASE"/>
    <property type="match status" value="1"/>
</dbReference>
<dbReference type="Gene3D" id="3.40.50.300">
    <property type="entry name" value="P-loop containing nucleotide triphosphate hydrolases"/>
    <property type="match status" value="1"/>
</dbReference>
<dbReference type="Pfam" id="PF13469">
    <property type="entry name" value="Sulfotransfer_3"/>
    <property type="match status" value="1"/>
</dbReference>
<protein>
    <submittedName>
        <fullName evidence="3">Sulfotransferase domain protein</fullName>
    </submittedName>
</protein>
<reference evidence="4" key="1">
    <citation type="submission" date="2017-05" db="EMBL/GenBank/DDBJ databases">
        <authorList>
            <person name="Rodrigo-Torres L."/>
            <person name="Arahal R. D."/>
            <person name="Lucena T."/>
        </authorList>
    </citation>
    <scope>NUCLEOTIDE SEQUENCE [LARGE SCALE GENOMIC DNA]</scope>
    <source>
        <strain evidence="4">CECT 8715</strain>
    </source>
</reference>
<evidence type="ECO:0000313" key="3">
    <source>
        <dbReference type="EMBL" id="SMX35722.1"/>
    </source>
</evidence>
<evidence type="ECO:0000256" key="1">
    <source>
        <dbReference type="ARBA" id="ARBA00022679"/>
    </source>
</evidence>
<dbReference type="InterPro" id="IPR027417">
    <property type="entry name" value="P-loop_NTPase"/>
</dbReference>
<organism evidence="3 4">
    <name type="scientific">Ruegeria arenilitoris</name>
    <dbReference type="NCBI Taxonomy" id="1173585"/>
    <lineage>
        <taxon>Bacteria</taxon>
        <taxon>Pseudomonadati</taxon>
        <taxon>Pseudomonadota</taxon>
        <taxon>Alphaproteobacteria</taxon>
        <taxon>Rhodobacterales</taxon>
        <taxon>Roseobacteraceae</taxon>
        <taxon>Ruegeria</taxon>
    </lineage>
</organism>
<dbReference type="OrthoDB" id="9800698at2"/>
<dbReference type="Gene3D" id="1.25.40.10">
    <property type="entry name" value="Tetratricopeptide repeat domain"/>
    <property type="match status" value="3"/>
</dbReference>
<dbReference type="EMBL" id="FXYG01000001">
    <property type="protein sequence ID" value="SMX35722.1"/>
    <property type="molecule type" value="Genomic_DNA"/>
</dbReference>
<gene>
    <name evidence="3" type="ORF">RUA8715_01157</name>
</gene>
<dbReference type="PANTHER" id="PTHR12788">
    <property type="entry name" value="PROTEIN-TYROSINE SULFOTRANSFERASE 2"/>
    <property type="match status" value="1"/>
</dbReference>
<dbReference type="SUPFAM" id="SSF52540">
    <property type="entry name" value="P-loop containing nucleoside triphosphate hydrolases"/>
    <property type="match status" value="1"/>
</dbReference>
<proteinExistence type="predicted"/>
<keyword evidence="1 3" id="KW-0808">Transferase</keyword>